<dbReference type="AlphaFoldDB" id="A0A9W6C4R1"/>
<protein>
    <submittedName>
        <fullName evidence="1">Uncharacterized protein</fullName>
    </submittedName>
</protein>
<proteinExistence type="predicted"/>
<keyword evidence="2" id="KW-1185">Reference proteome</keyword>
<reference evidence="1 2" key="1">
    <citation type="journal article" date="2023" name="Int. J. Syst. Evol. Microbiol.">
        <title>Sellimonas catena sp. nov., isolated from human faeces.</title>
        <authorList>
            <person name="Hisatomi A."/>
            <person name="Ohkuma M."/>
            <person name="Sakamoto M."/>
        </authorList>
    </citation>
    <scope>NUCLEOTIDE SEQUENCE [LARGE SCALE GENOMIC DNA]</scope>
    <source>
        <strain evidence="1 2">12EGH17</strain>
    </source>
</reference>
<gene>
    <name evidence="1" type="ORF">Selli1_07860</name>
</gene>
<evidence type="ECO:0000313" key="1">
    <source>
        <dbReference type="EMBL" id="GLG03612.1"/>
    </source>
</evidence>
<name>A0A9W6C4R1_9FIRM</name>
<dbReference type="Proteomes" id="UP001145145">
    <property type="component" value="Unassembled WGS sequence"/>
</dbReference>
<evidence type="ECO:0000313" key="2">
    <source>
        <dbReference type="Proteomes" id="UP001145145"/>
    </source>
</evidence>
<comment type="caution">
    <text evidence="1">The sequence shown here is derived from an EMBL/GenBank/DDBJ whole genome shotgun (WGS) entry which is preliminary data.</text>
</comment>
<organism evidence="1 2">
    <name type="scientific">Sellimonas catena</name>
    <dbReference type="NCBI Taxonomy" id="2994035"/>
    <lineage>
        <taxon>Bacteria</taxon>
        <taxon>Bacillati</taxon>
        <taxon>Bacillota</taxon>
        <taxon>Clostridia</taxon>
        <taxon>Lachnospirales</taxon>
        <taxon>Lachnospiraceae</taxon>
        <taxon>Sellimonas</taxon>
    </lineage>
</organism>
<dbReference type="EMBL" id="BSBO01000005">
    <property type="protein sequence ID" value="GLG03612.1"/>
    <property type="molecule type" value="Genomic_DNA"/>
</dbReference>
<dbReference type="RefSeq" id="WP_281872357.1">
    <property type="nucleotide sequence ID" value="NZ_BSBO01000005.1"/>
</dbReference>
<accession>A0A9W6C4R1</accession>
<sequence length="105" mass="11860">MMRLVYHMLGVVNEIRIISNARIRKDCESEELCIERQKEAEKFLSEKVAAGLDQLLSNENLRLDLNTSRELFSLTGGGVRLNGEYVPVQAIKIDEALKAIPMPES</sequence>